<dbReference type="RefSeq" id="WP_229736436.1">
    <property type="nucleotide sequence ID" value="NZ_BMHK01000031.1"/>
</dbReference>
<sequence>MSVTNLMLIRNWVSEDRRRAIDAIIRAARAVGSAPEKRPAIQVRELLISERDGAGAQSIFASIKQGRKNALVSILIKQGHGVRDAWVASSLPRPEIEDMLDHIASEMSVHETTAEDTALILSSALADGPASSPPPFGLAQAITLIGLSDVAPKFVSMDDLIASMLADADAAETYVKTVKRAVRASGRWLATNPQLDSWFEDGDNVTAAIKGKRKIEDRIAAIIENVLEPKRAYWASVIAWSAFAQRGDGHGSDWIEMALVAREMASERPLSEIPLARFIAVQTEEAART</sequence>
<reference evidence="1" key="1">
    <citation type="journal article" date="2014" name="Int. J. Syst. Evol. Microbiol.">
        <title>Complete genome sequence of Corynebacterium casei LMG S-19264T (=DSM 44701T), isolated from a smear-ripened cheese.</title>
        <authorList>
            <consortium name="US DOE Joint Genome Institute (JGI-PGF)"/>
            <person name="Walter F."/>
            <person name="Albersmeier A."/>
            <person name="Kalinowski J."/>
            <person name="Ruckert C."/>
        </authorList>
    </citation>
    <scope>NUCLEOTIDE SEQUENCE</scope>
    <source>
        <strain evidence="1">CGMCC 1.15095</strain>
    </source>
</reference>
<dbReference type="EMBL" id="BMHK01000031">
    <property type="protein sequence ID" value="GGC11688.1"/>
    <property type="molecule type" value="Genomic_DNA"/>
</dbReference>
<evidence type="ECO:0000313" key="2">
    <source>
        <dbReference type="Proteomes" id="UP000608154"/>
    </source>
</evidence>
<reference evidence="1" key="2">
    <citation type="submission" date="2020-09" db="EMBL/GenBank/DDBJ databases">
        <authorList>
            <person name="Sun Q."/>
            <person name="Zhou Y."/>
        </authorList>
    </citation>
    <scope>NUCLEOTIDE SEQUENCE</scope>
    <source>
        <strain evidence="1">CGMCC 1.15095</strain>
    </source>
</reference>
<gene>
    <name evidence="1" type="ORF">GCM10011494_33110</name>
</gene>
<comment type="caution">
    <text evidence="1">The sequence shown here is derived from an EMBL/GenBank/DDBJ whole genome shotgun (WGS) entry which is preliminary data.</text>
</comment>
<dbReference type="Proteomes" id="UP000608154">
    <property type="component" value="Unassembled WGS sequence"/>
</dbReference>
<keyword evidence="2" id="KW-1185">Reference proteome</keyword>
<evidence type="ECO:0000313" key="1">
    <source>
        <dbReference type="EMBL" id="GGC11688.1"/>
    </source>
</evidence>
<proteinExistence type="predicted"/>
<organism evidence="1 2">
    <name type="scientific">Novosphingobium endophyticum</name>
    <dbReference type="NCBI Taxonomy" id="1955250"/>
    <lineage>
        <taxon>Bacteria</taxon>
        <taxon>Pseudomonadati</taxon>
        <taxon>Pseudomonadota</taxon>
        <taxon>Alphaproteobacteria</taxon>
        <taxon>Sphingomonadales</taxon>
        <taxon>Sphingomonadaceae</taxon>
        <taxon>Novosphingobium</taxon>
    </lineage>
</organism>
<protein>
    <submittedName>
        <fullName evidence="1">Uncharacterized protein</fullName>
    </submittedName>
</protein>
<accession>A0A916X6T9</accession>
<name>A0A916X6T9_9SPHN</name>
<dbReference type="AlphaFoldDB" id="A0A916X6T9"/>